<dbReference type="InterPro" id="IPR015550">
    <property type="entry name" value="Glucagon"/>
</dbReference>
<comment type="similarity">
    <text evidence="2">Belongs to the glucagon family.</text>
</comment>
<keyword evidence="3" id="KW-0964">Secreted</keyword>
<evidence type="ECO:0000259" key="6">
    <source>
        <dbReference type="SMART" id="SM00070"/>
    </source>
</evidence>
<feature type="chain" id="PRO_5025544863" description="Glucagon / GIP / secretin / VIP family domain-containing protein" evidence="5">
    <location>
        <begin position="23"/>
        <end position="68"/>
    </location>
</feature>
<reference evidence="7 8" key="1">
    <citation type="journal article" date="2011" name="Genome Biol. Evol.">
        <title>Integration of the genetic map and genome assembly of fugu facilitates insights into distinct features of genome evolution in teleosts and mammals.</title>
        <authorList>
            <person name="Kai W."/>
            <person name="Kikuchi K."/>
            <person name="Tohari S."/>
            <person name="Chew A.K."/>
            <person name="Tay A."/>
            <person name="Fujiwara A."/>
            <person name="Hosoya S."/>
            <person name="Suetake H."/>
            <person name="Naruse K."/>
            <person name="Brenner S."/>
            <person name="Suzuki Y."/>
            <person name="Venkatesh B."/>
        </authorList>
    </citation>
    <scope>NUCLEOTIDE SEQUENCE [LARGE SCALE GENOMIC DNA]</scope>
</reference>
<dbReference type="GO" id="GO:0035774">
    <property type="term" value="P:positive regulation of insulin secretion involved in cellular response to glucose stimulus"/>
    <property type="evidence" value="ECO:0007669"/>
    <property type="project" value="TreeGrafter"/>
</dbReference>
<dbReference type="GO" id="GO:0031769">
    <property type="term" value="F:glucagon receptor binding"/>
    <property type="evidence" value="ECO:0007669"/>
    <property type="project" value="TreeGrafter"/>
</dbReference>
<feature type="signal peptide" evidence="5">
    <location>
        <begin position="1"/>
        <end position="22"/>
    </location>
</feature>
<evidence type="ECO:0000256" key="5">
    <source>
        <dbReference type="SAM" id="SignalP"/>
    </source>
</evidence>
<keyword evidence="8" id="KW-1185">Reference proteome</keyword>
<dbReference type="PANTHER" id="PTHR11418">
    <property type="entry name" value="GLUCAGON"/>
    <property type="match status" value="1"/>
</dbReference>
<evidence type="ECO:0000256" key="1">
    <source>
        <dbReference type="ARBA" id="ARBA00004613"/>
    </source>
</evidence>
<proteinExistence type="inferred from homology"/>
<evidence type="ECO:0000256" key="3">
    <source>
        <dbReference type="ARBA" id="ARBA00022525"/>
    </source>
</evidence>
<reference evidence="7" key="3">
    <citation type="submission" date="2025-09" db="UniProtKB">
        <authorList>
            <consortium name="Ensembl"/>
        </authorList>
    </citation>
    <scope>IDENTIFICATION</scope>
</reference>
<comment type="subcellular location">
    <subcellularLocation>
        <location evidence="1">Secreted</location>
    </subcellularLocation>
</comment>
<evidence type="ECO:0000256" key="2">
    <source>
        <dbReference type="ARBA" id="ARBA00008369"/>
    </source>
</evidence>
<dbReference type="Proteomes" id="UP000005226">
    <property type="component" value="Chromosome 3"/>
</dbReference>
<organism evidence="7 8">
    <name type="scientific">Takifugu rubripes</name>
    <name type="common">Japanese pufferfish</name>
    <name type="synonym">Fugu rubripes</name>
    <dbReference type="NCBI Taxonomy" id="31033"/>
    <lineage>
        <taxon>Eukaryota</taxon>
        <taxon>Metazoa</taxon>
        <taxon>Chordata</taxon>
        <taxon>Craniata</taxon>
        <taxon>Vertebrata</taxon>
        <taxon>Euteleostomi</taxon>
        <taxon>Actinopterygii</taxon>
        <taxon>Neopterygii</taxon>
        <taxon>Teleostei</taxon>
        <taxon>Neoteleostei</taxon>
        <taxon>Acanthomorphata</taxon>
        <taxon>Eupercaria</taxon>
        <taxon>Tetraodontiformes</taxon>
        <taxon>Tetradontoidea</taxon>
        <taxon>Tetraodontidae</taxon>
        <taxon>Takifugu</taxon>
    </lineage>
</organism>
<dbReference type="AlphaFoldDB" id="A0A674MVD2"/>
<dbReference type="Ensembl" id="ENSTRUT00000070801.1">
    <property type="protein sequence ID" value="ENSTRUP00000065174.1"/>
    <property type="gene ID" value="ENSTRUG00000030086.1"/>
</dbReference>
<dbReference type="InterPro" id="IPR000532">
    <property type="entry name" value="Glucagon_GIP_secretin_VIP"/>
</dbReference>
<keyword evidence="5" id="KW-0732">Signal</keyword>
<name>A0A674MVD2_TAKRU</name>
<evidence type="ECO:0000313" key="8">
    <source>
        <dbReference type="Proteomes" id="UP000005226"/>
    </source>
</evidence>
<reference evidence="7" key="2">
    <citation type="submission" date="2025-08" db="UniProtKB">
        <authorList>
            <consortium name="Ensembl"/>
        </authorList>
    </citation>
    <scope>IDENTIFICATION</scope>
</reference>
<dbReference type="PANTHER" id="PTHR11418:SF0">
    <property type="entry name" value="PRO-GLUCAGON"/>
    <property type="match status" value="1"/>
</dbReference>
<dbReference type="Pfam" id="PF00123">
    <property type="entry name" value="Hormone_2"/>
    <property type="match status" value="1"/>
</dbReference>
<protein>
    <recommendedName>
        <fullName evidence="6">Glucagon / GIP / secretin / VIP family domain-containing protein</fullName>
    </recommendedName>
</protein>
<dbReference type="GO" id="GO:0043066">
    <property type="term" value="P:negative regulation of apoptotic process"/>
    <property type="evidence" value="ECO:0007669"/>
    <property type="project" value="TreeGrafter"/>
</dbReference>
<evidence type="ECO:0000256" key="4">
    <source>
        <dbReference type="ARBA" id="ARBA00022702"/>
    </source>
</evidence>
<dbReference type="GO" id="GO:0007188">
    <property type="term" value="P:adenylate cyclase-modulating G protein-coupled receptor signaling pathway"/>
    <property type="evidence" value="ECO:0007669"/>
    <property type="project" value="TreeGrafter"/>
</dbReference>
<dbReference type="GO" id="GO:0005615">
    <property type="term" value="C:extracellular space"/>
    <property type="evidence" value="ECO:0007669"/>
    <property type="project" value="TreeGrafter"/>
</dbReference>
<keyword evidence="4" id="KW-0372">Hormone</keyword>
<sequence length="68" mass="8156">CCRYCYFIFLFFLSAFPRWCLHQVGKGGNTFHVLKRHSEGTFSHDFSRYLDKIKTKAFVEWLASTKER</sequence>
<accession>A0A674MVD2</accession>
<dbReference type="GO" id="GO:0005179">
    <property type="term" value="F:hormone activity"/>
    <property type="evidence" value="ECO:0007669"/>
    <property type="project" value="UniProtKB-KW"/>
</dbReference>
<dbReference type="GO" id="GO:0010737">
    <property type="term" value="P:protein kinase A signaling"/>
    <property type="evidence" value="ECO:0007669"/>
    <property type="project" value="TreeGrafter"/>
</dbReference>
<dbReference type="Gene3D" id="6.10.250.590">
    <property type="match status" value="1"/>
</dbReference>
<evidence type="ECO:0000313" key="7">
    <source>
        <dbReference type="Ensembl" id="ENSTRUP00000065174.1"/>
    </source>
</evidence>
<dbReference type="GeneTree" id="ENSGT00940000170524"/>
<dbReference type="SMART" id="SM00070">
    <property type="entry name" value="GLUCA"/>
    <property type="match status" value="1"/>
</dbReference>
<feature type="domain" description="Glucagon / GIP / secretin / VIP family" evidence="6">
    <location>
        <begin position="37"/>
        <end position="63"/>
    </location>
</feature>
<dbReference type="InParanoid" id="A0A674MVD2"/>